<evidence type="ECO:0000313" key="4">
    <source>
        <dbReference type="Proteomes" id="UP001055153"/>
    </source>
</evidence>
<evidence type="ECO:0000259" key="2">
    <source>
        <dbReference type="SMART" id="SM00421"/>
    </source>
</evidence>
<sequence length="367" mass="37583">MSLTQSEFSDLVARIYACAAEPQLWPDTLAGIVEAAGMAVCLACLAGLPHPVCAPPRAGPDGAVDHDFLAGLFAGLCPLQVVAWLCEAGDDPFPSPAARRARLSGHGGGQAPVNGGPPVPEAAREVLRLLLPHVRQAVETGQRLAERDGESRGLGAAVDALSAGVILLDEAGRILRTNAAADTILREGSVLRRLSAGTLAANDTAAQEALAAALSACRLGAAPPAPALPFPPGRAGAGRGLVGRLVRLRDAGGDPAGAAGPAAALFVQDPDQPCAVPGEALVRLYGLTGGELRVLRGLLQDLTLTEIAQAYGIGVATVRTHLARLFDKTGTRRQAELLRVVMASAPALRPPDAPAALRRSEALRARA</sequence>
<evidence type="ECO:0000256" key="1">
    <source>
        <dbReference type="ARBA" id="ARBA00023125"/>
    </source>
</evidence>
<dbReference type="InterPro" id="IPR039420">
    <property type="entry name" value="WalR-like"/>
</dbReference>
<dbReference type="SMART" id="SM00421">
    <property type="entry name" value="HTH_LUXR"/>
    <property type="match status" value="1"/>
</dbReference>
<dbReference type="Gene3D" id="1.10.10.10">
    <property type="entry name" value="Winged helix-like DNA-binding domain superfamily/Winged helix DNA-binding domain"/>
    <property type="match status" value="1"/>
</dbReference>
<gene>
    <name evidence="3" type="ORF">GMJLKIPL_3650</name>
</gene>
<dbReference type="RefSeq" id="WP_238236790.1">
    <property type="nucleotide sequence ID" value="NZ_BPQQ01000042.1"/>
</dbReference>
<reference evidence="3" key="1">
    <citation type="journal article" date="2021" name="Front. Microbiol.">
        <title>Comprehensive Comparative Genomics and Phenotyping of Methylobacterium Species.</title>
        <authorList>
            <person name="Alessa O."/>
            <person name="Ogura Y."/>
            <person name="Fujitani Y."/>
            <person name="Takami H."/>
            <person name="Hayashi T."/>
            <person name="Sahin N."/>
            <person name="Tani A."/>
        </authorList>
    </citation>
    <scope>NUCLEOTIDE SEQUENCE</scope>
    <source>
        <strain evidence="3">DSM 17168</strain>
    </source>
</reference>
<name>A0ABQ4SIZ3_9HYPH</name>
<dbReference type="InterPro" id="IPR036388">
    <property type="entry name" value="WH-like_DNA-bd_sf"/>
</dbReference>
<comment type="caution">
    <text evidence="3">The sequence shown here is derived from an EMBL/GenBank/DDBJ whole genome shotgun (WGS) entry which is preliminary data.</text>
</comment>
<keyword evidence="4" id="KW-1185">Reference proteome</keyword>
<dbReference type="SUPFAM" id="SSF46894">
    <property type="entry name" value="C-terminal effector domain of the bipartite response regulators"/>
    <property type="match status" value="1"/>
</dbReference>
<evidence type="ECO:0000313" key="3">
    <source>
        <dbReference type="EMBL" id="GJE01715.1"/>
    </source>
</evidence>
<feature type="domain" description="HTH luxR-type" evidence="2">
    <location>
        <begin position="284"/>
        <end position="341"/>
    </location>
</feature>
<keyword evidence="1" id="KW-0238">DNA-binding</keyword>
<dbReference type="InterPro" id="IPR016032">
    <property type="entry name" value="Sig_transdc_resp-reg_C-effctor"/>
</dbReference>
<organism evidence="3 4">
    <name type="scientific">Methylobacterium isbiliense</name>
    <dbReference type="NCBI Taxonomy" id="315478"/>
    <lineage>
        <taxon>Bacteria</taxon>
        <taxon>Pseudomonadati</taxon>
        <taxon>Pseudomonadota</taxon>
        <taxon>Alphaproteobacteria</taxon>
        <taxon>Hyphomicrobiales</taxon>
        <taxon>Methylobacteriaceae</taxon>
        <taxon>Methylobacterium</taxon>
    </lineage>
</organism>
<dbReference type="Pfam" id="PF00196">
    <property type="entry name" value="GerE"/>
    <property type="match status" value="1"/>
</dbReference>
<dbReference type="PANTHER" id="PTHR43214">
    <property type="entry name" value="TWO-COMPONENT RESPONSE REGULATOR"/>
    <property type="match status" value="1"/>
</dbReference>
<proteinExistence type="predicted"/>
<protein>
    <recommendedName>
        <fullName evidence="2">HTH luxR-type domain-containing protein</fullName>
    </recommendedName>
</protein>
<dbReference type="Proteomes" id="UP001055153">
    <property type="component" value="Unassembled WGS sequence"/>
</dbReference>
<dbReference type="EMBL" id="BPQQ01000042">
    <property type="protein sequence ID" value="GJE01715.1"/>
    <property type="molecule type" value="Genomic_DNA"/>
</dbReference>
<dbReference type="InterPro" id="IPR000792">
    <property type="entry name" value="Tscrpt_reg_LuxR_C"/>
</dbReference>
<reference evidence="3" key="2">
    <citation type="submission" date="2021-08" db="EMBL/GenBank/DDBJ databases">
        <authorList>
            <person name="Tani A."/>
            <person name="Ola A."/>
            <person name="Ogura Y."/>
            <person name="Katsura K."/>
            <person name="Hayashi T."/>
        </authorList>
    </citation>
    <scope>NUCLEOTIDE SEQUENCE</scope>
    <source>
        <strain evidence="3">DSM 17168</strain>
    </source>
</reference>
<accession>A0ABQ4SIZ3</accession>